<evidence type="ECO:0000313" key="2">
    <source>
        <dbReference type="EMBL" id="KAF9444147.1"/>
    </source>
</evidence>
<accession>A0A9P5X699</accession>
<evidence type="ECO:0000313" key="3">
    <source>
        <dbReference type="Proteomes" id="UP000807342"/>
    </source>
</evidence>
<feature type="transmembrane region" description="Helical" evidence="1">
    <location>
        <begin position="21"/>
        <end position="39"/>
    </location>
</feature>
<dbReference type="OrthoDB" id="3062801at2759"/>
<keyword evidence="1" id="KW-1133">Transmembrane helix</keyword>
<proteinExistence type="predicted"/>
<comment type="caution">
    <text evidence="2">The sequence shown here is derived from an EMBL/GenBank/DDBJ whole genome shotgun (WGS) entry which is preliminary data.</text>
</comment>
<sequence>YRRFAKRWERLADNLVEEWKAMNVVSALLVAGILTIFQIDGGADTVDKRLATSVALICAMYSLLTGCLLTISLSSVRRPILGIRWAIVSVWIPHLFLT</sequence>
<dbReference type="EMBL" id="MU151399">
    <property type="protein sequence ID" value="KAF9444147.1"/>
    <property type="molecule type" value="Genomic_DNA"/>
</dbReference>
<keyword evidence="3" id="KW-1185">Reference proteome</keyword>
<keyword evidence="1" id="KW-0812">Transmembrane</keyword>
<dbReference type="AlphaFoldDB" id="A0A9P5X699"/>
<gene>
    <name evidence="2" type="ORF">P691DRAFT_650886</name>
</gene>
<reference evidence="2" key="1">
    <citation type="submission" date="2020-11" db="EMBL/GenBank/DDBJ databases">
        <authorList>
            <consortium name="DOE Joint Genome Institute"/>
            <person name="Ahrendt S."/>
            <person name="Riley R."/>
            <person name="Andreopoulos W."/>
            <person name="Labutti K."/>
            <person name="Pangilinan J."/>
            <person name="Ruiz-Duenas F.J."/>
            <person name="Barrasa J.M."/>
            <person name="Sanchez-Garcia M."/>
            <person name="Camarero S."/>
            <person name="Miyauchi S."/>
            <person name="Serrano A."/>
            <person name="Linde D."/>
            <person name="Babiker R."/>
            <person name="Drula E."/>
            <person name="Ayuso-Fernandez I."/>
            <person name="Pacheco R."/>
            <person name="Padilla G."/>
            <person name="Ferreira P."/>
            <person name="Barriuso J."/>
            <person name="Kellner H."/>
            <person name="Castanera R."/>
            <person name="Alfaro M."/>
            <person name="Ramirez L."/>
            <person name="Pisabarro A.G."/>
            <person name="Kuo A."/>
            <person name="Tritt A."/>
            <person name="Lipzen A."/>
            <person name="He G."/>
            <person name="Yan M."/>
            <person name="Ng V."/>
            <person name="Cullen D."/>
            <person name="Martin F."/>
            <person name="Rosso M.-N."/>
            <person name="Henrissat B."/>
            <person name="Hibbett D."/>
            <person name="Martinez A.T."/>
            <person name="Grigoriev I.V."/>
        </authorList>
    </citation>
    <scope>NUCLEOTIDE SEQUENCE</scope>
    <source>
        <strain evidence="2">MF-IS2</strain>
    </source>
</reference>
<protein>
    <submittedName>
        <fullName evidence="2">Uncharacterized protein</fullName>
    </submittedName>
</protein>
<feature type="non-terminal residue" evidence="2">
    <location>
        <position position="1"/>
    </location>
</feature>
<name>A0A9P5X699_9AGAR</name>
<organism evidence="2 3">
    <name type="scientific">Macrolepiota fuliginosa MF-IS2</name>
    <dbReference type="NCBI Taxonomy" id="1400762"/>
    <lineage>
        <taxon>Eukaryota</taxon>
        <taxon>Fungi</taxon>
        <taxon>Dikarya</taxon>
        <taxon>Basidiomycota</taxon>
        <taxon>Agaricomycotina</taxon>
        <taxon>Agaricomycetes</taxon>
        <taxon>Agaricomycetidae</taxon>
        <taxon>Agaricales</taxon>
        <taxon>Agaricineae</taxon>
        <taxon>Agaricaceae</taxon>
        <taxon>Macrolepiota</taxon>
    </lineage>
</organism>
<dbReference type="Proteomes" id="UP000807342">
    <property type="component" value="Unassembled WGS sequence"/>
</dbReference>
<feature type="transmembrane region" description="Helical" evidence="1">
    <location>
        <begin position="51"/>
        <end position="73"/>
    </location>
</feature>
<keyword evidence="1" id="KW-0472">Membrane</keyword>
<feature type="non-terminal residue" evidence="2">
    <location>
        <position position="98"/>
    </location>
</feature>
<evidence type="ECO:0000256" key="1">
    <source>
        <dbReference type="SAM" id="Phobius"/>
    </source>
</evidence>